<evidence type="ECO:0000256" key="1">
    <source>
        <dbReference type="ARBA" id="ARBA00010718"/>
    </source>
</evidence>
<comment type="caution">
    <text evidence="10">The sequence shown here is derived from an EMBL/GenBank/DDBJ whole genome shotgun (WGS) entry which is preliminary data.</text>
</comment>
<dbReference type="InterPro" id="IPR036398">
    <property type="entry name" value="CA_dom_sf"/>
</dbReference>
<dbReference type="AlphaFoldDB" id="A0A9D7PRU9"/>
<dbReference type="Gene3D" id="3.10.200.10">
    <property type="entry name" value="Alpha carbonic anhydrase"/>
    <property type="match status" value="1"/>
</dbReference>
<protein>
    <recommendedName>
        <fullName evidence="2">carbonic anhydrase</fullName>
        <ecNumber evidence="2">4.2.1.1</ecNumber>
    </recommendedName>
</protein>
<feature type="compositionally biased region" description="Pro residues" evidence="7">
    <location>
        <begin position="181"/>
        <end position="191"/>
    </location>
</feature>
<gene>
    <name evidence="10" type="ORF">IPL58_03505</name>
</gene>
<feature type="signal peptide" evidence="8">
    <location>
        <begin position="1"/>
        <end position="37"/>
    </location>
</feature>
<name>A0A9D7PRU9_9PROT</name>
<dbReference type="InterPro" id="IPR031939">
    <property type="entry name" value="Adhesin_E-like"/>
</dbReference>
<organism evidence="10 11">
    <name type="scientific">Candidatus Proximibacter danicus</name>
    <dbReference type="NCBI Taxonomy" id="2954365"/>
    <lineage>
        <taxon>Bacteria</taxon>
        <taxon>Pseudomonadati</taxon>
        <taxon>Pseudomonadota</taxon>
        <taxon>Betaproteobacteria</taxon>
        <taxon>Candidatus Proximibacter</taxon>
    </lineage>
</organism>
<feature type="region of interest" description="Disordered" evidence="7">
    <location>
        <begin position="150"/>
        <end position="195"/>
    </location>
</feature>
<evidence type="ECO:0000313" key="11">
    <source>
        <dbReference type="Proteomes" id="UP000886689"/>
    </source>
</evidence>
<dbReference type="GO" id="GO:0004089">
    <property type="term" value="F:carbonate dehydratase activity"/>
    <property type="evidence" value="ECO:0007669"/>
    <property type="project" value="UniProtKB-EC"/>
</dbReference>
<dbReference type="Pfam" id="PF16747">
    <property type="entry name" value="Adhesin_E"/>
    <property type="match status" value="1"/>
</dbReference>
<keyword evidence="5" id="KW-0456">Lyase</keyword>
<evidence type="ECO:0000256" key="4">
    <source>
        <dbReference type="ARBA" id="ARBA00022833"/>
    </source>
</evidence>
<evidence type="ECO:0000256" key="6">
    <source>
        <dbReference type="ARBA" id="ARBA00048348"/>
    </source>
</evidence>
<dbReference type="CDD" id="cd03124">
    <property type="entry name" value="alpha_CA_prokaryotic_like"/>
    <property type="match status" value="1"/>
</dbReference>
<feature type="compositionally biased region" description="Pro residues" evidence="7">
    <location>
        <begin position="156"/>
        <end position="167"/>
    </location>
</feature>
<dbReference type="InterPro" id="IPR001148">
    <property type="entry name" value="CA_dom"/>
</dbReference>
<accession>A0A9D7PRU9</accession>
<keyword evidence="3" id="KW-0479">Metal-binding</keyword>
<dbReference type="EC" id="4.2.1.1" evidence="2"/>
<dbReference type="InterPro" id="IPR041891">
    <property type="entry name" value="Alpha_CA_prokaryot-like"/>
</dbReference>
<evidence type="ECO:0000256" key="3">
    <source>
        <dbReference type="ARBA" id="ARBA00022723"/>
    </source>
</evidence>
<evidence type="ECO:0000256" key="8">
    <source>
        <dbReference type="SAM" id="SignalP"/>
    </source>
</evidence>
<keyword evidence="4" id="KW-0862">Zinc</keyword>
<dbReference type="PANTHER" id="PTHR18952:SF265">
    <property type="entry name" value="CARBONIC ANHYDRASE"/>
    <property type="match status" value="1"/>
</dbReference>
<evidence type="ECO:0000256" key="7">
    <source>
        <dbReference type="SAM" id="MobiDB-lite"/>
    </source>
</evidence>
<dbReference type="Proteomes" id="UP000886689">
    <property type="component" value="Unassembled WGS sequence"/>
</dbReference>
<comment type="catalytic activity">
    <reaction evidence="6">
        <text>hydrogencarbonate + H(+) = CO2 + H2O</text>
        <dbReference type="Rhea" id="RHEA:10748"/>
        <dbReference type="ChEBI" id="CHEBI:15377"/>
        <dbReference type="ChEBI" id="CHEBI:15378"/>
        <dbReference type="ChEBI" id="CHEBI:16526"/>
        <dbReference type="ChEBI" id="CHEBI:17544"/>
        <dbReference type="EC" id="4.2.1.1"/>
    </reaction>
</comment>
<comment type="similarity">
    <text evidence="1">Belongs to the alpha-carbonic anhydrase family.</text>
</comment>
<keyword evidence="8" id="KW-0732">Signal</keyword>
<dbReference type="SMART" id="SM01057">
    <property type="entry name" value="Carb_anhydrase"/>
    <property type="match status" value="1"/>
</dbReference>
<evidence type="ECO:0000256" key="2">
    <source>
        <dbReference type="ARBA" id="ARBA00012925"/>
    </source>
</evidence>
<evidence type="ECO:0000259" key="9">
    <source>
        <dbReference type="PROSITE" id="PS51144"/>
    </source>
</evidence>
<dbReference type="EMBL" id="JADJUC010000002">
    <property type="protein sequence ID" value="MBK8523259.1"/>
    <property type="molecule type" value="Genomic_DNA"/>
</dbReference>
<feature type="chain" id="PRO_5038581494" description="carbonic anhydrase" evidence="8">
    <location>
        <begin position="38"/>
        <end position="416"/>
    </location>
</feature>
<proteinExistence type="inferred from homology"/>
<dbReference type="PROSITE" id="PS51144">
    <property type="entry name" value="ALPHA_CA_2"/>
    <property type="match status" value="1"/>
</dbReference>
<feature type="domain" description="Alpha-carbonic anhydrase" evidence="9">
    <location>
        <begin position="192"/>
        <end position="416"/>
    </location>
</feature>
<dbReference type="Pfam" id="PF00194">
    <property type="entry name" value="Carb_anhydrase"/>
    <property type="match status" value="1"/>
</dbReference>
<dbReference type="SUPFAM" id="SSF51069">
    <property type="entry name" value="Carbonic anhydrase"/>
    <property type="match status" value="1"/>
</dbReference>
<dbReference type="InterPro" id="IPR023561">
    <property type="entry name" value="Carbonic_anhydrase_a-class"/>
</dbReference>
<dbReference type="PANTHER" id="PTHR18952">
    <property type="entry name" value="CARBONIC ANHYDRASE"/>
    <property type="match status" value="1"/>
</dbReference>
<reference evidence="10" key="1">
    <citation type="submission" date="2020-10" db="EMBL/GenBank/DDBJ databases">
        <title>Connecting structure to function with the recovery of over 1000 high-quality activated sludge metagenome-assembled genomes encoding full-length rRNA genes using long-read sequencing.</title>
        <authorList>
            <person name="Singleton C.M."/>
            <person name="Petriglieri F."/>
            <person name="Kristensen J.M."/>
            <person name="Kirkegaard R.H."/>
            <person name="Michaelsen T.Y."/>
            <person name="Andersen M.H."/>
            <person name="Karst S.M."/>
            <person name="Dueholm M.S."/>
            <person name="Nielsen P.H."/>
            <person name="Albertsen M."/>
        </authorList>
    </citation>
    <scope>NUCLEOTIDE SEQUENCE</scope>
    <source>
        <strain evidence="10">Hirt_18-Q3-R61-65_BATAC.395</strain>
    </source>
</reference>
<evidence type="ECO:0000256" key="5">
    <source>
        <dbReference type="ARBA" id="ARBA00023239"/>
    </source>
</evidence>
<evidence type="ECO:0000313" key="10">
    <source>
        <dbReference type="EMBL" id="MBK8523259.1"/>
    </source>
</evidence>
<dbReference type="GO" id="GO:0008270">
    <property type="term" value="F:zinc ion binding"/>
    <property type="evidence" value="ECO:0007669"/>
    <property type="project" value="InterPro"/>
</dbReference>
<sequence>MNTRRFIPRMASPSSFVSAALCATLAYSLLAPAQATAASWVTIVPDKKGKVDIDTASIERTADGKVRAWHRETYSPRRLQEAWAFSYSSLKQQTEFDCKKREAAVLRRLYYSETGSELKTEGFDKKDAAQVVPDSPVEAVFNHACRPPVAAKPVEAPKPPPPPPEPVSKPGKGKKSKDEPPPPPPPPPKPLTPWAYEGKIGAAHWGTLDDDYATCANGKRQSPIDIHSAIRADLPPLRIAYQPVALAILDDGHGIQVSAAGGGTITVEGEEFELQSIRFHRPGEEMINGKRSAMSALFEHRSKSGRLAMLSIPLQEGKQEHKLVRTLWTSLPLEQGKTNAPAGIKIDPGQLVPPKREYYTFSGSLTTPPCSEGVLWLVMKQAVHLSKEQIADFARIYKNNSRPIQPANGRVIKESR</sequence>